<dbReference type="InterPro" id="IPR014001">
    <property type="entry name" value="Helicase_ATP-bd"/>
</dbReference>
<dbReference type="GO" id="GO:0016787">
    <property type="term" value="F:hydrolase activity"/>
    <property type="evidence" value="ECO:0007669"/>
    <property type="project" value="InterPro"/>
</dbReference>
<proteinExistence type="predicted"/>
<feature type="domain" description="Helicase C-terminal" evidence="2">
    <location>
        <begin position="245"/>
        <end position="400"/>
    </location>
</feature>
<dbReference type="InterPro" id="IPR027417">
    <property type="entry name" value="P-loop_NTPase"/>
</dbReference>
<evidence type="ECO:0000313" key="4">
    <source>
        <dbReference type="Proteomes" id="UP000289486"/>
    </source>
</evidence>
<sequence length="639" mass="71643">MAFSLRPYQAEAVGCTLAHINHSMASAVIVLPTGAGKSLVVAELARLIHQRSNKPVLCLAPSAELVTQNRAKFMSYGYNASIYSSSAGGKSLRHPVVFGSPKTVYNDLKKFGDFAAIIVDECQGITPTLVAIIDALRAKNPRVRLVGLTATPYRMGTGYIYKYHYINGPTDESNAYKPYFDTVVYELHASQLIQWGFLNPPRIGEVSESYDTSGLTLNRMGQFDAEKMSAVFEGWGRKTSLIVADVVRKSWNMRSVLMFAATREHANEVMASLPPGEFGAVFSNTPRMERTRILSDFTAGRFKYMVNQRILQVGFDSPLTDVIAVLTATESPGLYQQIVGRGTRLCDEPYPDGRMKDHFLLLDYGGNIERHFGETGDVFTPEIVARKPPEGTPYNVTCPACNFVNTFTLRPNPEGLDIDKEGYFIDKRGRRVLQEVLKARRDEHGVYAGDFEYKDVPIPAHYGRRCINMITSKAVTRELVRCSHLFEYKDCPECGEPNDIAARFCSTCKGELVNPNEKLALEAARLEADPYAIKTAGVTRLYFTRTYTETTGDEAVRVSFVTDHKLKKFQQIEQTYAPDSEKASAIARWRDFSNKAWGEVLTVEQVIARRLEAKLPKAIRFQRKKGSRFIDLKNIIWGE</sequence>
<dbReference type="GO" id="GO:0003677">
    <property type="term" value="F:DNA binding"/>
    <property type="evidence" value="ECO:0007669"/>
    <property type="project" value="InterPro"/>
</dbReference>
<protein>
    <submittedName>
        <fullName evidence="3">ATP-dependent DNA helicase</fullName>
    </submittedName>
</protein>
<accession>A0A411AWC4</accession>
<name>A0A411AWC4_9CAUD</name>
<evidence type="ECO:0000259" key="1">
    <source>
        <dbReference type="PROSITE" id="PS51192"/>
    </source>
</evidence>
<dbReference type="Proteomes" id="UP000289486">
    <property type="component" value="Segment"/>
</dbReference>
<feature type="domain" description="Helicase ATP-binding" evidence="1">
    <location>
        <begin position="18"/>
        <end position="152"/>
    </location>
</feature>
<reference evidence="3 4" key="1">
    <citation type="submission" date="2019-01" db="EMBL/GenBank/DDBJ databases">
        <title>Complete genome sequence of Pantoea phage vB_PagM_LIET2.</title>
        <authorList>
            <person name="Truncaite L."/>
            <person name="Simoliuniene M."/>
            <person name="Kazlauskas D."/>
            <person name="Meskys R."/>
            <person name="Simoliunas E."/>
        </authorList>
    </citation>
    <scope>NUCLEOTIDE SEQUENCE [LARGE SCALE GENOMIC DNA]</scope>
</reference>
<keyword evidence="3" id="KW-0347">Helicase</keyword>
<organism evidence="3 4">
    <name type="scientific">Pantoea phage vB_PagM_LIET2</name>
    <dbReference type="NCBI Taxonomy" id="2508071"/>
    <lineage>
        <taxon>Viruses</taxon>
        <taxon>Duplodnaviria</taxon>
        <taxon>Heunggongvirae</taxon>
        <taxon>Uroviricota</taxon>
        <taxon>Caudoviricetes</taxon>
        <taxon>Lietduovirus</taxon>
        <taxon>Lietduovirus LIET2</taxon>
    </lineage>
</organism>
<dbReference type="PROSITE" id="PS51192">
    <property type="entry name" value="HELICASE_ATP_BIND_1"/>
    <property type="match status" value="1"/>
</dbReference>
<dbReference type="Pfam" id="PF04851">
    <property type="entry name" value="ResIII"/>
    <property type="match status" value="1"/>
</dbReference>
<keyword evidence="3" id="KW-0378">Hydrolase</keyword>
<dbReference type="InterPro" id="IPR050742">
    <property type="entry name" value="Helicase_Restrict-Modif_Enz"/>
</dbReference>
<evidence type="ECO:0000259" key="2">
    <source>
        <dbReference type="PROSITE" id="PS51194"/>
    </source>
</evidence>
<dbReference type="SMART" id="SM00487">
    <property type="entry name" value="DEXDc"/>
    <property type="match status" value="1"/>
</dbReference>
<dbReference type="InterPro" id="IPR001650">
    <property type="entry name" value="Helicase_C-like"/>
</dbReference>
<dbReference type="InterPro" id="IPR006935">
    <property type="entry name" value="Helicase/UvrB_N"/>
</dbReference>
<dbReference type="SUPFAM" id="SSF52540">
    <property type="entry name" value="P-loop containing nucleoside triphosphate hydrolases"/>
    <property type="match status" value="1"/>
</dbReference>
<dbReference type="Gene3D" id="3.40.50.300">
    <property type="entry name" value="P-loop containing nucleotide triphosphate hydrolases"/>
    <property type="match status" value="2"/>
</dbReference>
<keyword evidence="3" id="KW-0067">ATP-binding</keyword>
<keyword evidence="3" id="KW-0547">Nucleotide-binding</keyword>
<dbReference type="PANTHER" id="PTHR47396:SF1">
    <property type="entry name" value="ATP-DEPENDENT HELICASE IRC3-RELATED"/>
    <property type="match status" value="1"/>
</dbReference>
<dbReference type="PROSITE" id="PS51194">
    <property type="entry name" value="HELICASE_CTER"/>
    <property type="match status" value="1"/>
</dbReference>
<dbReference type="GO" id="GO:0004386">
    <property type="term" value="F:helicase activity"/>
    <property type="evidence" value="ECO:0007669"/>
    <property type="project" value="UniProtKB-KW"/>
</dbReference>
<keyword evidence="4" id="KW-1185">Reference proteome</keyword>
<dbReference type="EMBL" id="MK388689">
    <property type="protein sequence ID" value="QAX92365.1"/>
    <property type="molecule type" value="Genomic_DNA"/>
</dbReference>
<dbReference type="GO" id="GO:0005524">
    <property type="term" value="F:ATP binding"/>
    <property type="evidence" value="ECO:0007669"/>
    <property type="project" value="InterPro"/>
</dbReference>
<gene>
    <name evidence="3" type="ORF">LIET2_gp113</name>
</gene>
<dbReference type="Pfam" id="PF00271">
    <property type="entry name" value="Helicase_C"/>
    <property type="match status" value="1"/>
</dbReference>
<dbReference type="PANTHER" id="PTHR47396">
    <property type="entry name" value="TYPE I RESTRICTION ENZYME ECOKI R PROTEIN"/>
    <property type="match status" value="1"/>
</dbReference>
<evidence type="ECO:0000313" key="3">
    <source>
        <dbReference type="EMBL" id="QAX92365.1"/>
    </source>
</evidence>